<keyword evidence="2" id="KW-1185">Reference proteome</keyword>
<protein>
    <submittedName>
        <fullName evidence="1">Uncharacterized protein</fullName>
    </submittedName>
</protein>
<dbReference type="RefSeq" id="WP_349587691.1">
    <property type="nucleotide sequence ID" value="NZ_JBEFLD010000005.1"/>
</dbReference>
<proteinExistence type="predicted"/>
<gene>
    <name evidence="1" type="ORF">ABNW52_11290</name>
</gene>
<dbReference type="Proteomes" id="UP001433638">
    <property type="component" value="Unassembled WGS sequence"/>
</dbReference>
<reference evidence="1" key="1">
    <citation type="submission" date="2024-06" db="EMBL/GenBank/DDBJ databases">
        <title>Genome sequence of Vogesella sp. MAHUQ-64.</title>
        <authorList>
            <person name="Huq M.A."/>
        </authorList>
    </citation>
    <scope>NUCLEOTIDE SEQUENCE</scope>
    <source>
        <strain evidence="1">MAHUQ-64</strain>
    </source>
</reference>
<evidence type="ECO:0000313" key="2">
    <source>
        <dbReference type="Proteomes" id="UP001433638"/>
    </source>
</evidence>
<name>A0ABV1M682_9NEIS</name>
<comment type="caution">
    <text evidence="1">The sequence shown here is derived from an EMBL/GenBank/DDBJ whole genome shotgun (WGS) entry which is preliminary data.</text>
</comment>
<evidence type="ECO:0000313" key="1">
    <source>
        <dbReference type="EMBL" id="MEQ6291195.1"/>
    </source>
</evidence>
<accession>A0ABV1M682</accession>
<organism evidence="1 2">
    <name type="scientific">Vogesella oryzagri</name>
    <dbReference type="NCBI Taxonomy" id="3160864"/>
    <lineage>
        <taxon>Bacteria</taxon>
        <taxon>Pseudomonadati</taxon>
        <taxon>Pseudomonadota</taxon>
        <taxon>Betaproteobacteria</taxon>
        <taxon>Neisseriales</taxon>
        <taxon>Chromobacteriaceae</taxon>
        <taxon>Vogesella</taxon>
    </lineage>
</organism>
<sequence length="108" mass="11634">MPALACLYGFSGAGGTLLEVKRRDLPAGSAPDAVYHWLWQPAGSSGWHKLTFVAMASAPQQYRRFAEGELWFDANSARLQLGAVSHSLRSGVADGWQPAVAAWLQPHG</sequence>
<dbReference type="EMBL" id="JBEFLD010000005">
    <property type="protein sequence ID" value="MEQ6291195.1"/>
    <property type="molecule type" value="Genomic_DNA"/>
</dbReference>